<dbReference type="Gene3D" id="3.40.50.2000">
    <property type="entry name" value="Glycogen Phosphorylase B"/>
    <property type="match status" value="1"/>
</dbReference>
<evidence type="ECO:0000259" key="1">
    <source>
        <dbReference type="Pfam" id="PF04101"/>
    </source>
</evidence>
<sequence>PVAREHVTAYFKRNPQFAPITTIPVDPEYQLKGVKISVDTPADLELIENLHRELNAQPGDIEMRDLCRLLREKPQLLKANAHILRKGISTKSIKILFRCDGDSELGMGHIVRCGALAQELRDSHGCGAVFGVRQGTPGEQAIRELGFPILAKDNSAEDDWLPRTVKETGPDAVVLDIRTPVSNNALNLCKAQGALLAVIDDIGDRRLSADMVFYPPVPQVKQLDWTGFKGEVLSGWEWVILRKEFFLLHKSRIPHQPQQLLVTMGGADPAGFVFRVIKAIEPLEKQFEVTVVTGKAFQKRAELEQAILGSKHHYALLNNVSNMVEIMENTDLAIASFGMTAYELATIGIPAVYLCLTDDHALSAATFTEAGIGISAGTAATFDEQKLCKDISNALSQLTAMEQKLTQMQNLLDGKGAGRIAEHIMKRIEKRQ</sequence>
<dbReference type="PANTHER" id="PTHR21015">
    <property type="entry name" value="UDP-N-ACETYLGLUCOSAMINE--N-ACETYLMURAMYL-(PENTAPEPTIDE) PYROPHOSPHORYL-UNDECAPRENOL N-ACETYLGLUCOSAMINE TRANSFERASE 1"/>
    <property type="match status" value="1"/>
</dbReference>
<feature type="domain" description="Glycosyl transferase family 28 C-terminal" evidence="1">
    <location>
        <begin position="262"/>
        <end position="410"/>
    </location>
</feature>
<reference evidence="2" key="2">
    <citation type="journal article" date="2011" name="Microb. Ecol.">
        <title>Taxonomic and Functional Metagenomic Profiling of the Microbial Community in the Anoxic Sediment of a Sub-saline Shallow Lake (Laguna de Carrizo, Central Spain).</title>
        <authorList>
            <person name="Ferrer M."/>
            <person name="Guazzaroni M.E."/>
            <person name="Richter M."/>
            <person name="Garcia-Salamanca A."/>
            <person name="Yarza P."/>
            <person name="Suarez-Suarez A."/>
            <person name="Solano J."/>
            <person name="Alcaide M."/>
            <person name="van Dillewijn P."/>
            <person name="Molina-Henares M.A."/>
            <person name="Lopez-Cortes N."/>
            <person name="Al-Ramahi Y."/>
            <person name="Guerrero C."/>
            <person name="Acosta A."/>
            <person name="de Eugenio L.I."/>
            <person name="Martinez V."/>
            <person name="Marques S."/>
            <person name="Rojo F."/>
            <person name="Santero E."/>
            <person name="Genilloud O."/>
            <person name="Perez-Perez J."/>
            <person name="Rossello-Mora R."/>
            <person name="Ramos J.L."/>
        </authorList>
    </citation>
    <scope>NUCLEOTIDE SEQUENCE</scope>
</reference>
<dbReference type="InterPro" id="IPR007235">
    <property type="entry name" value="Glyco_trans_28_C"/>
</dbReference>
<dbReference type="PANTHER" id="PTHR21015:SF22">
    <property type="entry name" value="GLYCOSYLTRANSFERASE"/>
    <property type="match status" value="1"/>
</dbReference>
<dbReference type="EMBL" id="ADZX01000217">
    <property type="protein sequence ID" value="EFK97385.1"/>
    <property type="molecule type" value="Genomic_DNA"/>
</dbReference>
<comment type="caution">
    <text evidence="2">The sequence shown here is derived from an EMBL/GenBank/DDBJ whole genome shotgun (WGS) entry which is preliminary data.</text>
</comment>
<reference evidence="2" key="1">
    <citation type="submission" date="2010-07" db="EMBL/GenBank/DDBJ databases">
        <authorList>
            <consortium name="CONSOLIDER consortium CSD2007-00005"/>
            <person name="Guazzaroni M.-E."/>
            <person name="Richter M."/>
            <person name="Garcia-Salamanca A."/>
            <person name="Yarza P."/>
            <person name="Ferrer M."/>
        </authorList>
    </citation>
    <scope>NUCLEOTIDE SEQUENCE</scope>
</reference>
<gene>
    <name evidence="2" type="ORF">LDC_0559</name>
</gene>
<keyword evidence="2" id="KW-0548">Nucleotidyltransferase</keyword>
<dbReference type="GO" id="GO:0016758">
    <property type="term" value="F:hexosyltransferase activity"/>
    <property type="evidence" value="ECO:0007669"/>
    <property type="project" value="InterPro"/>
</dbReference>
<organism evidence="2">
    <name type="scientific">sediment metagenome</name>
    <dbReference type="NCBI Taxonomy" id="749907"/>
    <lineage>
        <taxon>unclassified sequences</taxon>
        <taxon>metagenomes</taxon>
        <taxon>ecological metagenomes</taxon>
    </lineage>
</organism>
<proteinExistence type="predicted"/>
<dbReference type="GO" id="GO:0016779">
    <property type="term" value="F:nucleotidyltransferase activity"/>
    <property type="evidence" value="ECO:0007669"/>
    <property type="project" value="UniProtKB-KW"/>
</dbReference>
<dbReference type="AlphaFoldDB" id="D9PGB2"/>
<name>D9PGB2_9ZZZZ</name>
<protein>
    <submittedName>
        <fullName evidence="2">Acylneuraminate cytidylyltransferase</fullName>
    </submittedName>
</protein>
<evidence type="ECO:0000313" key="2">
    <source>
        <dbReference type="EMBL" id="EFK97385.1"/>
    </source>
</evidence>
<dbReference type="Gene3D" id="3.40.50.11190">
    <property type="match status" value="1"/>
</dbReference>
<accession>D9PGB2</accession>
<keyword evidence="2" id="KW-0808">Transferase</keyword>
<feature type="non-terminal residue" evidence="2">
    <location>
        <position position="1"/>
    </location>
</feature>
<dbReference type="Pfam" id="PF04101">
    <property type="entry name" value="Glyco_tran_28_C"/>
    <property type="match status" value="1"/>
</dbReference>
<dbReference type="SUPFAM" id="SSF53756">
    <property type="entry name" value="UDP-Glycosyltransferase/glycogen phosphorylase"/>
    <property type="match status" value="1"/>
</dbReference>